<dbReference type="Gene3D" id="1.10.10.10">
    <property type="entry name" value="Winged helix-like DNA-binding domain superfamily/Winged helix DNA-binding domain"/>
    <property type="match status" value="1"/>
</dbReference>
<dbReference type="RefSeq" id="WP_239365110.1">
    <property type="nucleotide sequence ID" value="NZ_JAKREW010000009.1"/>
</dbReference>
<dbReference type="Pfam" id="PF03466">
    <property type="entry name" value="LysR_substrate"/>
    <property type="match status" value="1"/>
</dbReference>
<dbReference type="InterPro" id="IPR036388">
    <property type="entry name" value="WH-like_DNA-bd_sf"/>
</dbReference>
<reference evidence="6 7" key="1">
    <citation type="submission" date="2022-02" db="EMBL/GenBank/DDBJ databases">
        <title>Draft genome sequence of Mezorhizobium retamae strain IRAMC:0171 isolated from Retama raetam nodules.</title>
        <authorList>
            <person name="Bengaied R."/>
            <person name="Sbissi I."/>
            <person name="Huber K."/>
            <person name="Ghodbane F."/>
            <person name="Nouioui I."/>
            <person name="Tarhouni M."/>
            <person name="Gtari M."/>
        </authorList>
    </citation>
    <scope>NUCLEOTIDE SEQUENCE [LARGE SCALE GENOMIC DNA]</scope>
    <source>
        <strain evidence="6 7">IRAMC:0171</strain>
    </source>
</reference>
<evidence type="ECO:0000313" key="7">
    <source>
        <dbReference type="Proteomes" id="UP001201701"/>
    </source>
</evidence>
<dbReference type="PROSITE" id="PS50931">
    <property type="entry name" value="HTH_LYSR"/>
    <property type="match status" value="1"/>
</dbReference>
<sequence>MKRSRLPLTALRSFEAAGRNASFSRAAEELHVSQAAVSRQIRELETALCTPLFERLHRKVVLTEPGKALLTQLTASFDGIERMLTDIANRGQTRTARVSSDASIAACWLIPRLDRFRRMNPDIDVVLDVDPRLIEFRADQAELALRFSFRNTSWPNTEAERLAHALETPVMAPALLAGGLAIEKPGDLRRFTLLHEESREHWKNWFRLAGEEETEVRAPGPMYADMALSKQAALLGHGVALVDLLFMQDELAAGTLIRPFATELNSGGYFLVARSLSKLSEPARIFAEWVRAEFAASVAALAVNRT</sequence>
<evidence type="ECO:0000259" key="5">
    <source>
        <dbReference type="PROSITE" id="PS50931"/>
    </source>
</evidence>
<comment type="caution">
    <text evidence="6">The sequence shown here is derived from an EMBL/GenBank/DDBJ whole genome shotgun (WGS) entry which is preliminary data.</text>
</comment>
<dbReference type="PANTHER" id="PTHR30537:SF26">
    <property type="entry name" value="GLYCINE CLEAVAGE SYSTEM TRANSCRIPTIONAL ACTIVATOR"/>
    <property type="match status" value="1"/>
</dbReference>
<evidence type="ECO:0000256" key="2">
    <source>
        <dbReference type="ARBA" id="ARBA00023015"/>
    </source>
</evidence>
<organism evidence="6 7">
    <name type="scientific">Mesorhizobium retamae</name>
    <dbReference type="NCBI Taxonomy" id="2912854"/>
    <lineage>
        <taxon>Bacteria</taxon>
        <taxon>Pseudomonadati</taxon>
        <taxon>Pseudomonadota</taxon>
        <taxon>Alphaproteobacteria</taxon>
        <taxon>Hyphomicrobiales</taxon>
        <taxon>Phyllobacteriaceae</taxon>
        <taxon>Mesorhizobium</taxon>
    </lineage>
</organism>
<evidence type="ECO:0000256" key="1">
    <source>
        <dbReference type="ARBA" id="ARBA00009437"/>
    </source>
</evidence>
<dbReference type="CDD" id="cd08432">
    <property type="entry name" value="PBP2_GcdR_TrpI_HvrB_AmpR_like"/>
    <property type="match status" value="1"/>
</dbReference>
<dbReference type="SUPFAM" id="SSF46785">
    <property type="entry name" value="Winged helix' DNA-binding domain"/>
    <property type="match status" value="1"/>
</dbReference>
<dbReference type="Proteomes" id="UP001201701">
    <property type="component" value="Unassembled WGS sequence"/>
</dbReference>
<dbReference type="Gene3D" id="3.40.190.10">
    <property type="entry name" value="Periplasmic binding protein-like II"/>
    <property type="match status" value="2"/>
</dbReference>
<dbReference type="InterPro" id="IPR058163">
    <property type="entry name" value="LysR-type_TF_proteobact-type"/>
</dbReference>
<protein>
    <submittedName>
        <fullName evidence="6">LysR substrate-binding domain-containing protein</fullName>
    </submittedName>
</protein>
<dbReference type="PANTHER" id="PTHR30537">
    <property type="entry name" value="HTH-TYPE TRANSCRIPTIONAL REGULATOR"/>
    <property type="match status" value="1"/>
</dbReference>
<proteinExistence type="inferred from homology"/>
<dbReference type="Pfam" id="PF00126">
    <property type="entry name" value="HTH_1"/>
    <property type="match status" value="1"/>
</dbReference>
<dbReference type="PRINTS" id="PR00039">
    <property type="entry name" value="HTHLYSR"/>
</dbReference>
<dbReference type="SUPFAM" id="SSF53850">
    <property type="entry name" value="Periplasmic binding protein-like II"/>
    <property type="match status" value="1"/>
</dbReference>
<keyword evidence="4" id="KW-0804">Transcription</keyword>
<dbReference type="InterPro" id="IPR005119">
    <property type="entry name" value="LysR_subst-bd"/>
</dbReference>
<evidence type="ECO:0000313" key="6">
    <source>
        <dbReference type="EMBL" id="MCG7505693.1"/>
    </source>
</evidence>
<name>A0ABS9QFT0_9HYPH</name>
<keyword evidence="7" id="KW-1185">Reference proteome</keyword>
<accession>A0ABS9QFT0</accession>
<keyword evidence="3" id="KW-0238">DNA-binding</keyword>
<dbReference type="InterPro" id="IPR000847">
    <property type="entry name" value="LysR_HTH_N"/>
</dbReference>
<gene>
    <name evidence="6" type="ORF">L4923_11790</name>
</gene>
<evidence type="ECO:0000256" key="3">
    <source>
        <dbReference type="ARBA" id="ARBA00023125"/>
    </source>
</evidence>
<keyword evidence="2" id="KW-0805">Transcription regulation</keyword>
<comment type="similarity">
    <text evidence="1">Belongs to the LysR transcriptional regulatory family.</text>
</comment>
<evidence type="ECO:0000256" key="4">
    <source>
        <dbReference type="ARBA" id="ARBA00023163"/>
    </source>
</evidence>
<dbReference type="InterPro" id="IPR036390">
    <property type="entry name" value="WH_DNA-bd_sf"/>
</dbReference>
<dbReference type="EMBL" id="JAKREW010000009">
    <property type="protein sequence ID" value="MCG7505693.1"/>
    <property type="molecule type" value="Genomic_DNA"/>
</dbReference>
<feature type="domain" description="HTH lysR-type" evidence="5">
    <location>
        <begin position="6"/>
        <end position="63"/>
    </location>
</feature>